<comment type="similarity">
    <text evidence="1">Belongs to the universal stress protein A family.</text>
</comment>
<dbReference type="PANTHER" id="PTHR46268:SF6">
    <property type="entry name" value="UNIVERSAL STRESS PROTEIN UP12"/>
    <property type="match status" value="1"/>
</dbReference>
<dbReference type="Pfam" id="PF00582">
    <property type="entry name" value="Usp"/>
    <property type="match status" value="2"/>
</dbReference>
<protein>
    <submittedName>
        <fullName evidence="3">Nucleotide-binding universal stress UspA family protein</fullName>
    </submittedName>
</protein>
<dbReference type="InterPro" id="IPR014729">
    <property type="entry name" value="Rossmann-like_a/b/a_fold"/>
</dbReference>
<keyword evidence="4" id="KW-1185">Reference proteome</keyword>
<feature type="domain" description="UspA" evidence="2">
    <location>
        <begin position="167"/>
        <end position="294"/>
    </location>
</feature>
<comment type="caution">
    <text evidence="3">The sequence shown here is derived from an EMBL/GenBank/DDBJ whole genome shotgun (WGS) entry which is preliminary data.</text>
</comment>
<reference evidence="3 4" key="1">
    <citation type="submission" date="2019-03" db="EMBL/GenBank/DDBJ databases">
        <title>Genomic Encyclopedia of Type Strains, Phase IV (KMG-IV): sequencing the most valuable type-strain genomes for metagenomic binning, comparative biology and taxonomic classification.</title>
        <authorList>
            <person name="Goeker M."/>
        </authorList>
    </citation>
    <scope>NUCLEOTIDE SEQUENCE [LARGE SCALE GENOMIC DNA]</scope>
    <source>
        <strain evidence="3 4">DSM 103428</strain>
    </source>
</reference>
<evidence type="ECO:0000313" key="3">
    <source>
        <dbReference type="EMBL" id="TCK73563.1"/>
    </source>
</evidence>
<feature type="domain" description="UspA" evidence="2">
    <location>
        <begin position="18"/>
        <end position="151"/>
    </location>
</feature>
<name>A0A4R1L9B1_9BACT</name>
<evidence type="ECO:0000313" key="4">
    <source>
        <dbReference type="Proteomes" id="UP000295210"/>
    </source>
</evidence>
<dbReference type="SUPFAM" id="SSF52402">
    <property type="entry name" value="Adenine nucleotide alpha hydrolases-like"/>
    <property type="match status" value="2"/>
</dbReference>
<dbReference type="EMBL" id="SMGK01000002">
    <property type="protein sequence ID" value="TCK73563.1"/>
    <property type="molecule type" value="Genomic_DNA"/>
</dbReference>
<dbReference type="PANTHER" id="PTHR46268">
    <property type="entry name" value="STRESS RESPONSE PROTEIN NHAX"/>
    <property type="match status" value="1"/>
</dbReference>
<accession>A0A4R1L9B1</accession>
<dbReference type="InterPro" id="IPR006016">
    <property type="entry name" value="UspA"/>
</dbReference>
<gene>
    <name evidence="3" type="ORF">C7378_1176</name>
</gene>
<evidence type="ECO:0000259" key="2">
    <source>
        <dbReference type="Pfam" id="PF00582"/>
    </source>
</evidence>
<sequence length="317" mass="34068">MSMTNQADFNTSLFAAPDTIVVATDLTDMAELLPHAIAQAKTAHAVLKIVHAIAPEMTYDPESGMIPGPDPLKASRDARLRMLEISHQVEQQGVSCSTAVRHGFAADVIAEVVHETDAGRVLARTHGRRGIKRLALGSVTLQLLQHLDVPVCTIGPRCAGVSNAGLHRILHPTGLGPDCDATAHLALDLAQDSRAELTMLYVLREETAVEPYLDPDYSFERLESLLPAMRGDLWSPVRTRIAAGNLEEEILRCAKDTSADLIVMGVHPAQSFWPGHSGGKTAYAIMAAATCPVLSFRVPAGYSMMTSQPEQHACVLG</sequence>
<dbReference type="CDD" id="cd00293">
    <property type="entry name" value="USP-like"/>
    <property type="match status" value="2"/>
</dbReference>
<evidence type="ECO:0000256" key="1">
    <source>
        <dbReference type="ARBA" id="ARBA00008791"/>
    </source>
</evidence>
<organism evidence="3 4">
    <name type="scientific">Acidipila rosea</name>
    <dbReference type="NCBI Taxonomy" id="768535"/>
    <lineage>
        <taxon>Bacteria</taxon>
        <taxon>Pseudomonadati</taxon>
        <taxon>Acidobacteriota</taxon>
        <taxon>Terriglobia</taxon>
        <taxon>Terriglobales</taxon>
        <taxon>Acidobacteriaceae</taxon>
        <taxon>Acidipila</taxon>
    </lineage>
</organism>
<dbReference type="Proteomes" id="UP000295210">
    <property type="component" value="Unassembled WGS sequence"/>
</dbReference>
<dbReference type="AlphaFoldDB" id="A0A4R1L9B1"/>
<dbReference type="OrthoDB" id="116438at2"/>
<proteinExistence type="inferred from homology"/>
<dbReference type="Gene3D" id="3.40.50.620">
    <property type="entry name" value="HUPs"/>
    <property type="match status" value="2"/>
</dbReference>